<reference evidence="1 2" key="1">
    <citation type="submission" date="2019-01" db="EMBL/GenBank/DDBJ databases">
        <title>Draft genome sequences of Candidatus Mycoplasma haemohominis SWG34-3 identified from a patient with pyrexia, anemia and liver dysfunction.</title>
        <authorList>
            <person name="Sekizuka T."/>
            <person name="Hattori N."/>
            <person name="Katano H."/>
            <person name="Takuma T."/>
            <person name="Ito T."/>
            <person name="Arai N."/>
            <person name="Yanai R."/>
            <person name="Ishii S."/>
            <person name="Miura Y."/>
            <person name="Tokunaga T."/>
            <person name="Watanabe H."/>
            <person name="Nomura N."/>
            <person name="Eguchi J."/>
            <person name="Arai T."/>
            <person name="Hasegawa H."/>
            <person name="Nakamaki T."/>
            <person name="Wakita T."/>
            <person name="Niki Y."/>
            <person name="Kuroda M."/>
        </authorList>
    </citation>
    <scope>NUCLEOTIDE SEQUENCE [LARGE SCALE GENOMIC DNA]</scope>
    <source>
        <strain evidence="1">SWG34-3</strain>
    </source>
</reference>
<evidence type="ECO:0000313" key="1">
    <source>
        <dbReference type="EMBL" id="GCE63096.1"/>
    </source>
</evidence>
<proteinExistence type="predicted"/>
<comment type="caution">
    <text evidence="1">The sequence shown here is derived from an EMBL/GenBank/DDBJ whole genome shotgun (WGS) entry which is preliminary data.</text>
</comment>
<evidence type="ECO:0000313" key="2">
    <source>
        <dbReference type="Proteomes" id="UP000324831"/>
    </source>
</evidence>
<accession>A0A478FRV9</accession>
<gene>
    <name evidence="1" type="ORF">MHSWG343_00740</name>
</gene>
<name>A0A478FRV9_9MOLU</name>
<sequence length="159" mass="17304">MTSPAVAGGGILGVGVITAGTAYAAGAFTSKYLDFEDYVKSNDLVYAGDIPDANENSIKKLLDKDKNDYRNRLSGKWTSMPQSVKKGTDTVTKPNGDISTLFQPVSGSTTLAESTKIAEFTKAWCESKKGKVSEENETWTKDTLKKDSDWQIFEEVCLV</sequence>
<dbReference type="EMBL" id="BIMN01000001">
    <property type="protein sequence ID" value="GCE63096.1"/>
    <property type="molecule type" value="Genomic_DNA"/>
</dbReference>
<organism evidence="1 2">
    <name type="scientific">Candidatus Mycoplasma haematohominis</name>
    <dbReference type="NCBI Taxonomy" id="1494318"/>
    <lineage>
        <taxon>Bacteria</taxon>
        <taxon>Bacillati</taxon>
        <taxon>Mycoplasmatota</taxon>
        <taxon>Mollicutes</taxon>
        <taxon>Mycoplasmataceae</taxon>
        <taxon>Mycoplasma</taxon>
    </lineage>
</organism>
<dbReference type="Proteomes" id="UP000324831">
    <property type="component" value="Unassembled WGS sequence"/>
</dbReference>
<dbReference type="AlphaFoldDB" id="A0A478FRV9"/>
<protein>
    <submittedName>
        <fullName evidence="1">Uncharacterized protein</fullName>
    </submittedName>
</protein>
<dbReference type="RefSeq" id="WP_216082691.1">
    <property type="nucleotide sequence ID" value="NZ_CACTIB010000004.1"/>
</dbReference>